<dbReference type="GO" id="GO:0006351">
    <property type="term" value="P:DNA-templated transcription"/>
    <property type="evidence" value="ECO:0007669"/>
    <property type="project" value="TreeGrafter"/>
</dbReference>
<dbReference type="PROSITE" id="PS50931">
    <property type="entry name" value="HTH_LYSR"/>
    <property type="match status" value="1"/>
</dbReference>
<dbReference type="Gene3D" id="3.40.190.290">
    <property type="match status" value="1"/>
</dbReference>
<evidence type="ECO:0000256" key="3">
    <source>
        <dbReference type="ARBA" id="ARBA00023015"/>
    </source>
</evidence>
<reference evidence="8 9" key="1">
    <citation type="submission" date="2016-10" db="EMBL/GenBank/DDBJ databases">
        <authorList>
            <person name="de Groot N.N."/>
        </authorList>
    </citation>
    <scope>NUCLEOTIDE SEQUENCE [LARGE SCALE GENOMIC DNA]</scope>
    <source>
        <strain evidence="8 9">GAS522</strain>
    </source>
</reference>
<comment type="similarity">
    <text evidence="2">Belongs to the LysR transcriptional regulatory family.</text>
</comment>
<dbReference type="OrthoDB" id="9786526at2"/>
<feature type="domain" description="HTH lysR-type" evidence="7">
    <location>
        <begin position="1"/>
        <end position="59"/>
    </location>
</feature>
<evidence type="ECO:0000256" key="2">
    <source>
        <dbReference type="ARBA" id="ARBA00009437"/>
    </source>
</evidence>
<feature type="region of interest" description="Disordered" evidence="6">
    <location>
        <begin position="296"/>
        <end position="320"/>
    </location>
</feature>
<evidence type="ECO:0000313" key="9">
    <source>
        <dbReference type="Proteomes" id="UP000183208"/>
    </source>
</evidence>
<organism evidence="8 9">
    <name type="scientific">Bradyrhizobium lablabi</name>
    <dbReference type="NCBI Taxonomy" id="722472"/>
    <lineage>
        <taxon>Bacteria</taxon>
        <taxon>Pseudomonadati</taxon>
        <taxon>Pseudomonadota</taxon>
        <taxon>Alphaproteobacteria</taxon>
        <taxon>Hyphomicrobiales</taxon>
        <taxon>Nitrobacteraceae</taxon>
        <taxon>Bradyrhizobium</taxon>
    </lineage>
</organism>
<accession>A0A1M7CQM9</accession>
<keyword evidence="4" id="KW-0238">DNA-binding</keyword>
<dbReference type="FunFam" id="1.10.10.10:FF:000001">
    <property type="entry name" value="LysR family transcriptional regulator"/>
    <property type="match status" value="1"/>
</dbReference>
<name>A0A1M7CQM9_9BRAD</name>
<proteinExistence type="inferred from homology"/>
<dbReference type="Pfam" id="PF03466">
    <property type="entry name" value="LysR_substrate"/>
    <property type="match status" value="1"/>
</dbReference>
<dbReference type="InterPro" id="IPR058163">
    <property type="entry name" value="LysR-type_TF_proteobact-type"/>
</dbReference>
<evidence type="ECO:0000256" key="5">
    <source>
        <dbReference type="ARBA" id="ARBA00023163"/>
    </source>
</evidence>
<dbReference type="CDD" id="cd08422">
    <property type="entry name" value="PBP2_CrgA_like"/>
    <property type="match status" value="1"/>
</dbReference>
<dbReference type="InterPro" id="IPR005119">
    <property type="entry name" value="LysR_subst-bd"/>
</dbReference>
<sequence length="320" mass="34727">MDRFDNVRVFAKVVESGSFAGAAAQLSISASMVSHHVKGLEERLGARLLNRTTRKISVTEVGRAYYERCTRVLADLEEADRVAGDMQTTPRGNLRVNATTYFGASCLGPVIADFITRFPDVSVELTLSGRVGDLVDEGFDVAVRLEPLPDSSLIARRLAVYRVVICGAPSYFEKRGMPCKPADLSDHNCLVFTGSSFYRRWHLIDGNTDLRFPPAGNVSSNHPSALLHAALAGHGLMYAPTYVVGEALQAGQLVSVLDDFVPPVTVRALYPHSRHLSTKVRAFVDFLAARFGPEPPCESLGTSSPSKSDPSLMSLLDGKD</sequence>
<dbReference type="SUPFAM" id="SSF53850">
    <property type="entry name" value="Periplasmic binding protein-like II"/>
    <property type="match status" value="1"/>
</dbReference>
<protein>
    <submittedName>
        <fullName evidence="8">Transcriptional regulator, LysR family</fullName>
    </submittedName>
</protein>
<keyword evidence="3" id="KW-0805">Transcription regulation</keyword>
<dbReference type="Proteomes" id="UP000183208">
    <property type="component" value="Unassembled WGS sequence"/>
</dbReference>
<dbReference type="AlphaFoldDB" id="A0A1M7CQM9"/>
<evidence type="ECO:0000256" key="1">
    <source>
        <dbReference type="ARBA" id="ARBA00003502"/>
    </source>
</evidence>
<dbReference type="Pfam" id="PF00126">
    <property type="entry name" value="HTH_1"/>
    <property type="match status" value="1"/>
</dbReference>
<keyword evidence="5" id="KW-0804">Transcription</keyword>
<dbReference type="EMBL" id="FNTI01000001">
    <property type="protein sequence ID" value="SED73243.1"/>
    <property type="molecule type" value="Genomic_DNA"/>
</dbReference>
<dbReference type="InterPro" id="IPR000847">
    <property type="entry name" value="LysR_HTH_N"/>
</dbReference>
<dbReference type="FunFam" id="3.40.190.290:FF:000001">
    <property type="entry name" value="Transcriptional regulator, LysR family"/>
    <property type="match status" value="1"/>
</dbReference>
<dbReference type="GO" id="GO:0043565">
    <property type="term" value="F:sequence-specific DNA binding"/>
    <property type="evidence" value="ECO:0007669"/>
    <property type="project" value="TreeGrafter"/>
</dbReference>
<dbReference type="InterPro" id="IPR036390">
    <property type="entry name" value="WH_DNA-bd_sf"/>
</dbReference>
<evidence type="ECO:0000256" key="4">
    <source>
        <dbReference type="ARBA" id="ARBA00023125"/>
    </source>
</evidence>
<dbReference type="InterPro" id="IPR036388">
    <property type="entry name" value="WH-like_DNA-bd_sf"/>
</dbReference>
<evidence type="ECO:0000256" key="6">
    <source>
        <dbReference type="SAM" id="MobiDB-lite"/>
    </source>
</evidence>
<dbReference type="Gene3D" id="1.10.10.10">
    <property type="entry name" value="Winged helix-like DNA-binding domain superfamily/Winged helix DNA-binding domain"/>
    <property type="match status" value="1"/>
</dbReference>
<dbReference type="PANTHER" id="PTHR30537:SF5">
    <property type="entry name" value="HTH-TYPE TRANSCRIPTIONAL ACTIVATOR TTDR-RELATED"/>
    <property type="match status" value="1"/>
</dbReference>
<evidence type="ECO:0000313" key="8">
    <source>
        <dbReference type="EMBL" id="SED73243.1"/>
    </source>
</evidence>
<dbReference type="GO" id="GO:0003700">
    <property type="term" value="F:DNA-binding transcription factor activity"/>
    <property type="evidence" value="ECO:0007669"/>
    <property type="project" value="InterPro"/>
</dbReference>
<dbReference type="RefSeq" id="WP_074824694.1">
    <property type="nucleotide sequence ID" value="NZ_FNTI01000001.1"/>
</dbReference>
<dbReference type="PANTHER" id="PTHR30537">
    <property type="entry name" value="HTH-TYPE TRANSCRIPTIONAL REGULATOR"/>
    <property type="match status" value="1"/>
</dbReference>
<comment type="function">
    <text evidence="1">NodD regulates the expression of the nodABCFE genes which encode other nodulation proteins. NodD is also a negative regulator of its own expression. Binds flavonoids as inducers.</text>
</comment>
<dbReference type="SUPFAM" id="SSF46785">
    <property type="entry name" value="Winged helix' DNA-binding domain"/>
    <property type="match status" value="1"/>
</dbReference>
<gene>
    <name evidence="8" type="ORF">SAMN05444171_4975</name>
</gene>
<evidence type="ECO:0000259" key="7">
    <source>
        <dbReference type="PROSITE" id="PS50931"/>
    </source>
</evidence>
<feature type="compositionally biased region" description="Low complexity" evidence="6">
    <location>
        <begin position="299"/>
        <end position="320"/>
    </location>
</feature>